<dbReference type="EC" id="2.7.1.130" evidence="3 13"/>
<dbReference type="NCBIfam" id="TIGR00682">
    <property type="entry name" value="lpxK"/>
    <property type="match status" value="1"/>
</dbReference>
<evidence type="ECO:0000256" key="6">
    <source>
        <dbReference type="ARBA" id="ARBA00022556"/>
    </source>
</evidence>
<keyword evidence="8 13" id="KW-0547">Nucleotide-binding</keyword>
<dbReference type="Proteomes" id="UP001178354">
    <property type="component" value="Unassembled WGS sequence"/>
</dbReference>
<evidence type="ECO:0000313" key="14">
    <source>
        <dbReference type="EMBL" id="MDP1521148.1"/>
    </source>
</evidence>
<dbReference type="GO" id="GO:0009245">
    <property type="term" value="P:lipid A biosynthetic process"/>
    <property type="evidence" value="ECO:0007669"/>
    <property type="project" value="UniProtKB-UniRule"/>
</dbReference>
<reference evidence="14" key="1">
    <citation type="journal article" date="2010" name="Int. J. Syst. Evol. Microbiol.">
        <title>Porticoccus litoralis gen. nov., sp. nov., a gammaproteobacterium isolated from the Yellow Sea.</title>
        <authorList>
            <person name="Oh H.M."/>
            <person name="Kim H."/>
            <person name="Kim K.M."/>
            <person name="Min G.S."/>
            <person name="Cho J.C."/>
        </authorList>
    </citation>
    <scope>NUCLEOTIDE SEQUENCE</scope>
    <source>
        <strain evidence="14">DSM 25064</strain>
    </source>
</reference>
<dbReference type="GO" id="GO:0005524">
    <property type="term" value="F:ATP binding"/>
    <property type="evidence" value="ECO:0007669"/>
    <property type="project" value="UniProtKB-UniRule"/>
</dbReference>
<evidence type="ECO:0000256" key="5">
    <source>
        <dbReference type="ARBA" id="ARBA00022516"/>
    </source>
</evidence>
<comment type="catalytic activity">
    <reaction evidence="13">
        <text>a lipid A disaccharide + ATP = a lipid IVA + ADP + H(+)</text>
        <dbReference type="Rhea" id="RHEA:67840"/>
        <dbReference type="ChEBI" id="CHEBI:15378"/>
        <dbReference type="ChEBI" id="CHEBI:30616"/>
        <dbReference type="ChEBI" id="CHEBI:176343"/>
        <dbReference type="ChEBI" id="CHEBI:176425"/>
        <dbReference type="ChEBI" id="CHEBI:456216"/>
        <dbReference type="EC" id="2.7.1.130"/>
    </reaction>
</comment>
<accession>A0AAW8B454</accession>
<dbReference type="EMBL" id="JAUUUU010000005">
    <property type="protein sequence ID" value="MDP1521148.1"/>
    <property type="molecule type" value="Genomic_DNA"/>
</dbReference>
<evidence type="ECO:0000256" key="13">
    <source>
        <dbReference type="HAMAP-Rule" id="MF_00409"/>
    </source>
</evidence>
<dbReference type="SUPFAM" id="SSF52540">
    <property type="entry name" value="P-loop containing nucleoside triphosphate hydrolases"/>
    <property type="match status" value="1"/>
</dbReference>
<keyword evidence="7 13" id="KW-0808">Transferase</keyword>
<comment type="similarity">
    <text evidence="13">Belongs to the LpxK family.</text>
</comment>
<keyword evidence="11 13" id="KW-0443">Lipid metabolism</keyword>
<protein>
    <recommendedName>
        <fullName evidence="4 13">Tetraacyldisaccharide 4'-kinase</fullName>
        <ecNumber evidence="3 13">2.7.1.130</ecNumber>
    </recommendedName>
    <alternativeName>
        <fullName evidence="12 13">Lipid A 4'-kinase</fullName>
    </alternativeName>
</protein>
<evidence type="ECO:0000313" key="15">
    <source>
        <dbReference type="Proteomes" id="UP001178354"/>
    </source>
</evidence>
<sequence>MTLSNALQQAWYRPTSWSLCLLPLSWLFRLVAMLRRFCQQRLSPSPALPVPVIVVGNISVGGTGKTPLLASLVDYFIKLGYRPGVISRGYGGDHGDNPMLVTSESTAEQVGDEPLLLACHCPVVVCKDRYQAGLFLLEHTDCDLIMSDDGLQHYRLPRDIELVVVDGERGFGNRHCLPAGPLREPVTRLEEVDFVLVNGSESTAHKDNQDVFQLLPVGLRHLKSGTVISPQQWQGGKRVHAVAGIGNPQRFARSLKTLGLEPILHPLPDHHVFTGEELSFADDLPVIITAKDAVKCAQFGLDNIWVLDVTAVLSSDLLSRLAKRVATLKKST</sequence>
<keyword evidence="10 13" id="KW-0067">ATP-binding</keyword>
<dbReference type="AlphaFoldDB" id="A0AAW8B454"/>
<keyword evidence="6 13" id="KW-0441">Lipid A biosynthesis</keyword>
<evidence type="ECO:0000256" key="2">
    <source>
        <dbReference type="ARBA" id="ARBA00004870"/>
    </source>
</evidence>
<dbReference type="InterPro" id="IPR003758">
    <property type="entry name" value="LpxK"/>
</dbReference>
<gene>
    <name evidence="13 14" type="primary">lpxK</name>
    <name evidence="14" type="ORF">Q8A57_09230</name>
</gene>
<evidence type="ECO:0000256" key="11">
    <source>
        <dbReference type="ARBA" id="ARBA00023098"/>
    </source>
</evidence>
<evidence type="ECO:0000256" key="8">
    <source>
        <dbReference type="ARBA" id="ARBA00022741"/>
    </source>
</evidence>
<reference evidence="14" key="2">
    <citation type="submission" date="2023-08" db="EMBL/GenBank/DDBJ databases">
        <authorList>
            <person name="Luo J."/>
        </authorList>
    </citation>
    <scope>NUCLEOTIDE SEQUENCE</scope>
    <source>
        <strain evidence="14">DSM 25064</strain>
    </source>
</reference>
<dbReference type="GO" id="GO:0005886">
    <property type="term" value="C:plasma membrane"/>
    <property type="evidence" value="ECO:0007669"/>
    <property type="project" value="TreeGrafter"/>
</dbReference>
<comment type="function">
    <text evidence="1 13">Transfers the gamma-phosphate of ATP to the 4'-position of a tetraacyldisaccharide 1-phosphate intermediate (termed DS-1-P) to form tetraacyldisaccharide 1,4'-bis-phosphate (lipid IVA).</text>
</comment>
<dbReference type="HAMAP" id="MF_00409">
    <property type="entry name" value="LpxK"/>
    <property type="match status" value="1"/>
</dbReference>
<evidence type="ECO:0000256" key="7">
    <source>
        <dbReference type="ARBA" id="ARBA00022679"/>
    </source>
</evidence>
<dbReference type="GO" id="GO:0009244">
    <property type="term" value="P:lipopolysaccharide core region biosynthetic process"/>
    <property type="evidence" value="ECO:0007669"/>
    <property type="project" value="TreeGrafter"/>
</dbReference>
<dbReference type="RefSeq" id="WP_305170813.1">
    <property type="nucleotide sequence ID" value="NZ_JAUUUU010000005.1"/>
</dbReference>
<comment type="caution">
    <text evidence="14">The sequence shown here is derived from an EMBL/GenBank/DDBJ whole genome shotgun (WGS) entry which is preliminary data.</text>
</comment>
<proteinExistence type="inferred from homology"/>
<dbReference type="GO" id="GO:0009029">
    <property type="term" value="F:lipid-A 4'-kinase activity"/>
    <property type="evidence" value="ECO:0007669"/>
    <property type="project" value="UniProtKB-UniRule"/>
</dbReference>
<dbReference type="InterPro" id="IPR027417">
    <property type="entry name" value="P-loop_NTPase"/>
</dbReference>
<dbReference type="Pfam" id="PF02606">
    <property type="entry name" value="LpxK"/>
    <property type="match status" value="1"/>
</dbReference>
<comment type="pathway">
    <text evidence="2 13">Glycolipid biosynthesis; lipid IV(A) biosynthesis; lipid IV(A) from (3R)-3-hydroxytetradecanoyl-[acyl-carrier-protein] and UDP-N-acetyl-alpha-D-glucosamine: step 6/6.</text>
</comment>
<keyword evidence="5 13" id="KW-0444">Lipid biosynthesis</keyword>
<keyword evidence="15" id="KW-1185">Reference proteome</keyword>
<name>A0AAW8B454_9GAMM</name>
<dbReference type="CDD" id="cd01983">
    <property type="entry name" value="SIMIBI"/>
    <property type="match status" value="1"/>
</dbReference>
<feature type="binding site" evidence="13">
    <location>
        <begin position="59"/>
        <end position="66"/>
    </location>
    <ligand>
        <name>ATP</name>
        <dbReference type="ChEBI" id="CHEBI:30616"/>
    </ligand>
</feature>
<evidence type="ECO:0000256" key="9">
    <source>
        <dbReference type="ARBA" id="ARBA00022777"/>
    </source>
</evidence>
<evidence type="ECO:0000256" key="10">
    <source>
        <dbReference type="ARBA" id="ARBA00022840"/>
    </source>
</evidence>
<dbReference type="PANTHER" id="PTHR42724:SF1">
    <property type="entry name" value="TETRAACYLDISACCHARIDE 4'-KINASE, MITOCHONDRIAL-RELATED"/>
    <property type="match status" value="1"/>
</dbReference>
<evidence type="ECO:0000256" key="4">
    <source>
        <dbReference type="ARBA" id="ARBA00016436"/>
    </source>
</evidence>
<evidence type="ECO:0000256" key="12">
    <source>
        <dbReference type="ARBA" id="ARBA00029757"/>
    </source>
</evidence>
<keyword evidence="9 13" id="KW-0418">Kinase</keyword>
<evidence type="ECO:0000256" key="1">
    <source>
        <dbReference type="ARBA" id="ARBA00002274"/>
    </source>
</evidence>
<dbReference type="PANTHER" id="PTHR42724">
    <property type="entry name" value="TETRAACYLDISACCHARIDE 4'-KINASE"/>
    <property type="match status" value="1"/>
</dbReference>
<organism evidence="14 15">
    <name type="scientific">Porticoccus litoralis</name>
    <dbReference type="NCBI Taxonomy" id="434086"/>
    <lineage>
        <taxon>Bacteria</taxon>
        <taxon>Pseudomonadati</taxon>
        <taxon>Pseudomonadota</taxon>
        <taxon>Gammaproteobacteria</taxon>
        <taxon>Cellvibrionales</taxon>
        <taxon>Porticoccaceae</taxon>
        <taxon>Porticoccus</taxon>
    </lineage>
</organism>
<evidence type="ECO:0000256" key="3">
    <source>
        <dbReference type="ARBA" id="ARBA00012071"/>
    </source>
</evidence>